<evidence type="ECO:0000259" key="1">
    <source>
        <dbReference type="Pfam" id="PF10551"/>
    </source>
</evidence>
<comment type="caution">
    <text evidence="2">The sequence shown here is derived from an EMBL/GenBank/DDBJ whole genome shotgun (WGS) entry which is preliminary data.</text>
</comment>
<feature type="domain" description="MULE transposase" evidence="1">
    <location>
        <begin position="11"/>
        <end position="98"/>
    </location>
</feature>
<keyword evidence="3" id="KW-1185">Reference proteome</keyword>
<dbReference type="InterPro" id="IPR018289">
    <property type="entry name" value="MULE_transposase_dom"/>
</dbReference>
<sequence length="123" mass="13905">MRLNTVSRMYMDGTSECCPRYFYQLCATHGLVNNVHIPLVFAIFSDKTSNTSIRLLNKLKDLGVSPSVFVIDFENATKTATETVFPHSIIQGCRFHLPQTWCRKMQQLGLAKQYIAGESEVGK</sequence>
<dbReference type="InParanoid" id="A0A6L2Q155"/>
<dbReference type="EMBL" id="BLKM01000647">
    <property type="protein sequence ID" value="GFG36558.1"/>
    <property type="molecule type" value="Genomic_DNA"/>
</dbReference>
<protein>
    <recommendedName>
        <fullName evidence="1">MULE transposase domain-containing protein</fullName>
    </recommendedName>
</protein>
<dbReference type="Proteomes" id="UP000502823">
    <property type="component" value="Unassembled WGS sequence"/>
</dbReference>
<accession>A0A6L2Q155</accession>
<dbReference type="AlphaFoldDB" id="A0A6L2Q155"/>
<dbReference type="OrthoDB" id="6736597at2759"/>
<gene>
    <name evidence="2" type="ORF">Cfor_01040</name>
</gene>
<name>A0A6L2Q155_COPFO</name>
<dbReference type="Pfam" id="PF10551">
    <property type="entry name" value="MULE"/>
    <property type="match status" value="1"/>
</dbReference>
<evidence type="ECO:0000313" key="2">
    <source>
        <dbReference type="EMBL" id="GFG36558.1"/>
    </source>
</evidence>
<evidence type="ECO:0000313" key="3">
    <source>
        <dbReference type="Proteomes" id="UP000502823"/>
    </source>
</evidence>
<proteinExistence type="predicted"/>
<reference evidence="3" key="1">
    <citation type="submission" date="2020-01" db="EMBL/GenBank/DDBJ databases">
        <title>Draft genome sequence of the Termite Coptotermes fromosanus.</title>
        <authorList>
            <person name="Itakura S."/>
            <person name="Yosikawa Y."/>
            <person name="Umezawa K."/>
        </authorList>
    </citation>
    <scope>NUCLEOTIDE SEQUENCE [LARGE SCALE GENOMIC DNA]</scope>
</reference>
<organism evidence="2 3">
    <name type="scientific">Coptotermes formosanus</name>
    <name type="common">Formosan subterranean termite</name>
    <dbReference type="NCBI Taxonomy" id="36987"/>
    <lineage>
        <taxon>Eukaryota</taxon>
        <taxon>Metazoa</taxon>
        <taxon>Ecdysozoa</taxon>
        <taxon>Arthropoda</taxon>
        <taxon>Hexapoda</taxon>
        <taxon>Insecta</taxon>
        <taxon>Pterygota</taxon>
        <taxon>Neoptera</taxon>
        <taxon>Polyneoptera</taxon>
        <taxon>Dictyoptera</taxon>
        <taxon>Blattodea</taxon>
        <taxon>Blattoidea</taxon>
        <taxon>Termitoidae</taxon>
        <taxon>Rhinotermitidae</taxon>
        <taxon>Coptotermes</taxon>
    </lineage>
</organism>